<dbReference type="PANTHER" id="PTHR30250:SF21">
    <property type="entry name" value="LIPID II FLIPPASE MURJ"/>
    <property type="match status" value="1"/>
</dbReference>
<feature type="transmembrane region" description="Helical" evidence="6">
    <location>
        <begin position="286"/>
        <end position="312"/>
    </location>
</feature>
<evidence type="ECO:0000256" key="3">
    <source>
        <dbReference type="ARBA" id="ARBA00022692"/>
    </source>
</evidence>
<feature type="transmembrane region" description="Helical" evidence="6">
    <location>
        <begin position="389"/>
        <end position="409"/>
    </location>
</feature>
<feature type="transmembrane region" description="Helical" evidence="6">
    <location>
        <begin position="47"/>
        <end position="66"/>
    </location>
</feature>
<evidence type="ECO:0000313" key="8">
    <source>
        <dbReference type="Proteomes" id="UP001079657"/>
    </source>
</evidence>
<accession>A0ABT4CP64</accession>
<dbReference type="PANTHER" id="PTHR30250">
    <property type="entry name" value="PST FAMILY PREDICTED COLANIC ACID TRANSPORTER"/>
    <property type="match status" value="1"/>
</dbReference>
<name>A0ABT4CP64_9CLOT</name>
<keyword evidence="5 6" id="KW-0472">Membrane</keyword>
<feature type="transmembrane region" description="Helical" evidence="6">
    <location>
        <begin position="87"/>
        <end position="107"/>
    </location>
</feature>
<evidence type="ECO:0000313" key="7">
    <source>
        <dbReference type="EMBL" id="MCY6370855.1"/>
    </source>
</evidence>
<feature type="transmembrane region" description="Helical" evidence="6">
    <location>
        <begin position="415"/>
        <end position="438"/>
    </location>
</feature>
<dbReference type="RefSeq" id="WP_268049700.1">
    <property type="nucleotide sequence ID" value="NZ_JAPQES010000003.1"/>
</dbReference>
<feature type="transmembrane region" description="Helical" evidence="6">
    <location>
        <begin position="160"/>
        <end position="179"/>
    </location>
</feature>
<keyword evidence="2" id="KW-1003">Cell membrane</keyword>
<dbReference type="InterPro" id="IPR002797">
    <property type="entry name" value="Polysacc_synth"/>
</dbReference>
<dbReference type="Proteomes" id="UP001079657">
    <property type="component" value="Unassembled WGS sequence"/>
</dbReference>
<reference evidence="7" key="1">
    <citation type="submission" date="2022-12" db="EMBL/GenBank/DDBJ databases">
        <authorList>
            <person name="Wang J."/>
        </authorList>
    </citation>
    <scope>NUCLEOTIDE SEQUENCE</scope>
    <source>
        <strain evidence="7">HY-42-06</strain>
    </source>
</reference>
<evidence type="ECO:0000256" key="1">
    <source>
        <dbReference type="ARBA" id="ARBA00004651"/>
    </source>
</evidence>
<feature type="transmembrane region" description="Helical" evidence="6">
    <location>
        <begin position="459"/>
        <end position="479"/>
    </location>
</feature>
<evidence type="ECO:0000256" key="6">
    <source>
        <dbReference type="SAM" id="Phobius"/>
    </source>
</evidence>
<evidence type="ECO:0000256" key="4">
    <source>
        <dbReference type="ARBA" id="ARBA00022989"/>
    </source>
</evidence>
<keyword evidence="4 6" id="KW-1133">Transmembrane helix</keyword>
<evidence type="ECO:0000256" key="5">
    <source>
        <dbReference type="ARBA" id="ARBA00023136"/>
    </source>
</evidence>
<gene>
    <name evidence="7" type="ORF">OXH55_09450</name>
</gene>
<organism evidence="7 8">
    <name type="scientific">Clostridium ganghwense</name>
    <dbReference type="NCBI Taxonomy" id="312089"/>
    <lineage>
        <taxon>Bacteria</taxon>
        <taxon>Bacillati</taxon>
        <taxon>Bacillota</taxon>
        <taxon>Clostridia</taxon>
        <taxon>Eubacteriales</taxon>
        <taxon>Clostridiaceae</taxon>
        <taxon>Clostridium</taxon>
    </lineage>
</organism>
<proteinExistence type="predicted"/>
<dbReference type="InterPro" id="IPR050833">
    <property type="entry name" value="Poly_Biosynth_Transport"/>
</dbReference>
<feature type="transmembrane region" description="Helical" evidence="6">
    <location>
        <begin position="359"/>
        <end position="377"/>
    </location>
</feature>
<sequence>MKKQSTTKGFAILSAAGMIVKVLSLLYIPFLARIIGEEGWGIYSSAYKIYAFVYVLTNSGIPIAVSKSVSEFMALKRYEDAVKSFKIARMLMLIIGTLMAVLMFVLARPLAAATSSTSSTLSIMALAPTIFLTSIVSTYRGYFQGRGNMTPTAVSQVIEQILNTIFTLVFAAMLLKYGVEAACAGGTIGTAIGSLGAVIYLIIVYEKKKKIIVPKGYREIDHNKHTNKQILKKIIHYGLPIVICVGLQNAGDLVDLAIVKSRLIHAVGYSQSLTDTKFGVFTKYRALLGVPIALVSALSASVLPSLAGAFALKDKKSLQNKINYTFRLCLLVAVPSAVGLSVLSHPIFKMIFPAFEEGWKLMFLGSVVLVLTALVQIQMTILQSINKLYLSTFFMILGVMGKIVTNYLLVGIPQLNITGAVFGNMVCFAIPLGLNYIFINKSLKIKLNMFTHGLKPLMASVLMGVMAYGTYLGLTTVLNKFVTGYLNNAISCIISIGIGVFTYMYGLVLTGGITEQDLGVLPARIKRFLPKMIINKIRK</sequence>
<keyword evidence="8" id="KW-1185">Reference proteome</keyword>
<comment type="caution">
    <text evidence="7">The sequence shown here is derived from an EMBL/GenBank/DDBJ whole genome shotgun (WGS) entry which is preliminary data.</text>
</comment>
<feature type="transmembrane region" description="Helical" evidence="6">
    <location>
        <begin position="185"/>
        <end position="205"/>
    </location>
</feature>
<keyword evidence="3 6" id="KW-0812">Transmembrane</keyword>
<dbReference type="CDD" id="cd13124">
    <property type="entry name" value="MATE_SpoVB_like"/>
    <property type="match status" value="1"/>
</dbReference>
<feature type="transmembrane region" description="Helical" evidence="6">
    <location>
        <begin position="234"/>
        <end position="251"/>
    </location>
</feature>
<comment type="subcellular location">
    <subcellularLocation>
        <location evidence="1">Cell membrane</location>
        <topology evidence="1">Multi-pass membrane protein</topology>
    </subcellularLocation>
</comment>
<dbReference type="PIRSF" id="PIRSF038958">
    <property type="entry name" value="PG_synth_SpoVB"/>
    <property type="match status" value="1"/>
</dbReference>
<protein>
    <submittedName>
        <fullName evidence="7">Polysaccharide biosynthesis protein</fullName>
    </submittedName>
</protein>
<dbReference type="EMBL" id="JAPQES010000003">
    <property type="protein sequence ID" value="MCY6370855.1"/>
    <property type="molecule type" value="Genomic_DNA"/>
</dbReference>
<evidence type="ECO:0000256" key="2">
    <source>
        <dbReference type="ARBA" id="ARBA00022475"/>
    </source>
</evidence>
<feature type="transmembrane region" description="Helical" evidence="6">
    <location>
        <begin position="485"/>
        <end position="508"/>
    </location>
</feature>
<dbReference type="InterPro" id="IPR024923">
    <property type="entry name" value="PG_synth_SpoVB"/>
</dbReference>
<feature type="transmembrane region" description="Helical" evidence="6">
    <location>
        <begin position="324"/>
        <end position="347"/>
    </location>
</feature>
<dbReference type="Pfam" id="PF01943">
    <property type="entry name" value="Polysacc_synt"/>
    <property type="match status" value="1"/>
</dbReference>
<feature type="transmembrane region" description="Helical" evidence="6">
    <location>
        <begin position="12"/>
        <end position="35"/>
    </location>
</feature>
<feature type="transmembrane region" description="Helical" evidence="6">
    <location>
        <begin position="119"/>
        <end position="139"/>
    </location>
</feature>